<organism evidence="2 3">
    <name type="scientific">Setomelanomma holmii</name>
    <dbReference type="NCBI Taxonomy" id="210430"/>
    <lineage>
        <taxon>Eukaryota</taxon>
        <taxon>Fungi</taxon>
        <taxon>Dikarya</taxon>
        <taxon>Ascomycota</taxon>
        <taxon>Pezizomycotina</taxon>
        <taxon>Dothideomycetes</taxon>
        <taxon>Pleosporomycetidae</taxon>
        <taxon>Pleosporales</taxon>
        <taxon>Pleosporineae</taxon>
        <taxon>Phaeosphaeriaceae</taxon>
        <taxon>Setomelanomma</taxon>
    </lineage>
</organism>
<protein>
    <recommendedName>
        <fullName evidence="4">Protein kinase domain-containing protein</fullName>
    </recommendedName>
</protein>
<evidence type="ECO:0000313" key="2">
    <source>
        <dbReference type="EMBL" id="KAF2027863.1"/>
    </source>
</evidence>
<dbReference type="OrthoDB" id="3673723at2759"/>
<evidence type="ECO:0008006" key="4">
    <source>
        <dbReference type="Google" id="ProtNLM"/>
    </source>
</evidence>
<proteinExistence type="predicted"/>
<reference evidence="2" key="1">
    <citation type="journal article" date="2020" name="Stud. Mycol.">
        <title>101 Dothideomycetes genomes: a test case for predicting lifestyles and emergence of pathogens.</title>
        <authorList>
            <person name="Haridas S."/>
            <person name="Albert R."/>
            <person name="Binder M."/>
            <person name="Bloem J."/>
            <person name="Labutti K."/>
            <person name="Salamov A."/>
            <person name="Andreopoulos B."/>
            <person name="Baker S."/>
            <person name="Barry K."/>
            <person name="Bills G."/>
            <person name="Bluhm B."/>
            <person name="Cannon C."/>
            <person name="Castanera R."/>
            <person name="Culley D."/>
            <person name="Daum C."/>
            <person name="Ezra D."/>
            <person name="Gonzalez J."/>
            <person name="Henrissat B."/>
            <person name="Kuo A."/>
            <person name="Liang C."/>
            <person name="Lipzen A."/>
            <person name="Lutzoni F."/>
            <person name="Magnuson J."/>
            <person name="Mondo S."/>
            <person name="Nolan M."/>
            <person name="Ohm R."/>
            <person name="Pangilinan J."/>
            <person name="Park H.-J."/>
            <person name="Ramirez L."/>
            <person name="Alfaro M."/>
            <person name="Sun H."/>
            <person name="Tritt A."/>
            <person name="Yoshinaga Y."/>
            <person name="Zwiers L.-H."/>
            <person name="Turgeon B."/>
            <person name="Goodwin S."/>
            <person name="Spatafora J."/>
            <person name="Crous P."/>
            <person name="Grigoriev I."/>
        </authorList>
    </citation>
    <scope>NUCLEOTIDE SEQUENCE</scope>
    <source>
        <strain evidence="2">CBS 110217</strain>
    </source>
</reference>
<sequence>MSQLDLIDLSSLKPAKPARQAGWIVVLGKRGEEEAQNIGYTRFVGTSFWTPLERFCPGGEDGPLLKAYAPRNWRVSIKSDIYAVGLIGYFLMAPHVYSILELQQHMSWEGGWHQHDGPVNFVTRDFPSGYSIDLPNTILECMRYHPDSRPNLDSLQTRIQEDLDRLDKLYGDRIRQNEDHMPQKLRPRLKRESDDAFALRKAYSSAKKRRAVSEEHFRESEDADKYRKHVEKWNDLSEFPRPTKEEQVEFLQTLDSFVMGTEDEPSPYTEELHDRYTWQHLISTLKKRVDPNLPVYQITNIESDFVATAFRQAAKENVLGLLLDMINGLPAPTTAVIAFAHAAKWALHLLAWEGIPEKPKLQDKTDMYRGLRDYVFHVPTGAFYHPPPPTGEKHDGGHD</sequence>
<dbReference type="SUPFAM" id="SSF56112">
    <property type="entry name" value="Protein kinase-like (PK-like)"/>
    <property type="match status" value="1"/>
</dbReference>
<dbReference type="Proteomes" id="UP000799777">
    <property type="component" value="Unassembled WGS sequence"/>
</dbReference>
<dbReference type="AlphaFoldDB" id="A0A9P4H449"/>
<evidence type="ECO:0000313" key="3">
    <source>
        <dbReference type="Proteomes" id="UP000799777"/>
    </source>
</evidence>
<comment type="caution">
    <text evidence="2">The sequence shown here is derived from an EMBL/GenBank/DDBJ whole genome shotgun (WGS) entry which is preliminary data.</text>
</comment>
<gene>
    <name evidence="2" type="ORF">EK21DRAFT_114353</name>
</gene>
<evidence type="ECO:0000256" key="1">
    <source>
        <dbReference type="SAM" id="MobiDB-lite"/>
    </source>
</evidence>
<feature type="region of interest" description="Disordered" evidence="1">
    <location>
        <begin position="174"/>
        <end position="193"/>
    </location>
</feature>
<dbReference type="Gene3D" id="1.10.510.10">
    <property type="entry name" value="Transferase(Phosphotransferase) domain 1"/>
    <property type="match status" value="1"/>
</dbReference>
<accession>A0A9P4H449</accession>
<name>A0A9P4H449_9PLEO</name>
<keyword evidence="3" id="KW-1185">Reference proteome</keyword>
<dbReference type="EMBL" id="ML978220">
    <property type="protein sequence ID" value="KAF2027863.1"/>
    <property type="molecule type" value="Genomic_DNA"/>
</dbReference>
<dbReference type="InterPro" id="IPR011009">
    <property type="entry name" value="Kinase-like_dom_sf"/>
</dbReference>